<dbReference type="PATRIC" id="fig|1285586.5.peg.1189"/>
<name>R7ZHA8_LYSSH</name>
<dbReference type="eggNOG" id="COG4632">
    <property type="taxonomic scope" value="Bacteria"/>
</dbReference>
<dbReference type="EMBL" id="AQPX01000010">
    <property type="protein sequence ID" value="EON73497.1"/>
    <property type="molecule type" value="Genomic_DNA"/>
</dbReference>
<organism evidence="3 4">
    <name type="scientific">Lysinibacillus sphaericus OT4b.31</name>
    <dbReference type="NCBI Taxonomy" id="1285586"/>
    <lineage>
        <taxon>Bacteria</taxon>
        <taxon>Bacillati</taxon>
        <taxon>Bacillota</taxon>
        <taxon>Bacilli</taxon>
        <taxon>Bacillales</taxon>
        <taxon>Bacillaceae</taxon>
        <taxon>Lysinibacillus</taxon>
    </lineage>
</organism>
<dbReference type="Proteomes" id="UP000013911">
    <property type="component" value="Unassembled WGS sequence"/>
</dbReference>
<dbReference type="PANTHER" id="PTHR43308:SF5">
    <property type="entry name" value="S-LAYER PROTEIN _ PEPTIDOGLYCAN ENDO-BETA-N-ACETYLGLUCOSAMINIDASE"/>
    <property type="match status" value="1"/>
</dbReference>
<proteinExistence type="predicted"/>
<protein>
    <recommendedName>
        <fullName evidence="2">SLH domain-containing protein</fullName>
    </recommendedName>
</protein>
<dbReference type="HOGENOM" id="CLU_2788971_0_0_9"/>
<dbReference type="Pfam" id="PF00395">
    <property type="entry name" value="SLH"/>
    <property type="match status" value="1"/>
</dbReference>
<reference evidence="3 4" key="1">
    <citation type="submission" date="2013-04" db="EMBL/GenBank/DDBJ databases">
        <title>Draft genome of the heavy metal tolerant bacterium Lysinibacillus sphaericus strain OT4b.31.</title>
        <authorList>
            <person name="Pena-Montenegro T.D."/>
            <person name="Dussan J."/>
        </authorList>
    </citation>
    <scope>NUCLEOTIDE SEQUENCE [LARGE SCALE GENOMIC DNA]</scope>
    <source>
        <strain evidence="3 4">OT4b.31</strain>
    </source>
</reference>
<dbReference type="RefSeq" id="WP_010858139.1">
    <property type="nucleotide sequence ID" value="NZ_KB933398.1"/>
</dbReference>
<evidence type="ECO:0000259" key="2">
    <source>
        <dbReference type="PROSITE" id="PS51272"/>
    </source>
</evidence>
<dbReference type="AlphaFoldDB" id="R7ZHA8"/>
<evidence type="ECO:0000313" key="3">
    <source>
        <dbReference type="EMBL" id="EON73497.1"/>
    </source>
</evidence>
<dbReference type="PANTHER" id="PTHR43308">
    <property type="entry name" value="OUTER MEMBRANE PROTEIN ALPHA-RELATED"/>
    <property type="match status" value="1"/>
</dbReference>
<sequence>MAEILVLAFGIPPAGTSTFQDVPTTHWSYDYIAALAYNGIALGYNGNFRPNQAVTRVQFVAFMYRVMK</sequence>
<dbReference type="InterPro" id="IPR051465">
    <property type="entry name" value="Cell_Envelope_Struct_Comp"/>
</dbReference>
<evidence type="ECO:0000313" key="4">
    <source>
        <dbReference type="Proteomes" id="UP000013911"/>
    </source>
</evidence>
<comment type="caution">
    <text evidence="3">The sequence shown here is derived from an EMBL/GenBank/DDBJ whole genome shotgun (WGS) entry which is preliminary data.</text>
</comment>
<dbReference type="OrthoDB" id="2739846at2"/>
<feature type="domain" description="SLH" evidence="2">
    <location>
        <begin position="15"/>
        <end position="68"/>
    </location>
</feature>
<dbReference type="InterPro" id="IPR001119">
    <property type="entry name" value="SLH_dom"/>
</dbReference>
<evidence type="ECO:0000256" key="1">
    <source>
        <dbReference type="ARBA" id="ARBA00022729"/>
    </source>
</evidence>
<dbReference type="PROSITE" id="PS51272">
    <property type="entry name" value="SLH"/>
    <property type="match status" value="1"/>
</dbReference>
<gene>
    <name evidence="3" type="ORF">H131_05888</name>
</gene>
<accession>R7ZHA8</accession>
<keyword evidence="1" id="KW-0732">Signal</keyword>